<evidence type="ECO:0000313" key="2">
    <source>
        <dbReference type="Proteomes" id="UP001243977"/>
    </source>
</evidence>
<name>A0AA49F9M2_9CAUD</name>
<dbReference type="EMBL" id="OQ938592">
    <property type="protein sequence ID" value="WIC90170.1"/>
    <property type="molecule type" value="Genomic_DNA"/>
</dbReference>
<dbReference type="Proteomes" id="UP001243977">
    <property type="component" value="Segment"/>
</dbReference>
<sequence length="113" mass="11929">MADSTLLKISRAMNDARFTWRVAAAMHLKAQTSWNSGTTSGNFAKFVLLNPQAPDSSMVALVASNPTVAAAITLDGEVADTDEVTDDAIKAAVEANWVLVSTKYTTNPMAPAV</sequence>
<protein>
    <submittedName>
        <fullName evidence="1">Uncharacterized protein</fullName>
    </submittedName>
</protein>
<evidence type="ECO:0000313" key="1">
    <source>
        <dbReference type="EMBL" id="WIC90170.1"/>
    </source>
</evidence>
<accession>A0AA49F9M2</accession>
<reference evidence="1" key="1">
    <citation type="submission" date="2023-05" db="EMBL/GenBank/DDBJ databases">
        <authorList>
            <person name="Barden S."/>
            <person name="Berber-Pulido R."/>
            <person name="Bursulaya I."/>
            <person name="Chawla E."/>
            <person name="Critzer N.A."/>
            <person name="Dawson N.R."/>
            <person name="Deal M.M."/>
            <person name="Douglas K.A."/>
            <person name="Estampa J.P."/>
            <person name="Gowdy G.A."/>
            <person name="Hamid B."/>
            <person name="Hernandez E.R."/>
            <person name="Hoang R.L."/>
            <person name="Hughes A.L."/>
            <person name="Kim C.J."/>
            <person name="Kretschmer T.O."/>
            <person name="Le V.D."/>
            <person name="Li A."/>
            <person name="Li M."/>
            <person name="Lim J.M."/>
            <person name="Martin K.B."/>
            <person name="Martinez D.M."/>
            <person name="Nguyen A.H."/>
            <person name="Okumura J.H."/>
            <person name="Ortiz-Gomez D.E."/>
            <person name="Pan C."/>
            <person name="Pisipati K.L."/>
            <person name="Reyimjan D."/>
            <person name="Robles A."/>
            <person name="Rodriguez J.F."/>
            <person name="Sacristan A."/>
            <person name="Scriven S.P."/>
            <person name="Smith S.M."/>
            <person name="Tosasuk K."/>
            <person name="Tran K.A."/>
            <person name="Unanwa N.C."/>
            <person name="Vajragiri S."/>
            <person name="Vanderpool L.R."/>
            <person name="Vu T.T."/>
            <person name="Wang X."/>
            <person name="Wu F."/>
            <person name="Zhu Y.A."/>
            <person name="Nguyen M."/>
            <person name="Stephenson J.C."/>
            <person name="Zorawik M."/>
            <person name="Garza D.R."/>
            <person name="Reputana M.J."/>
            <person name="Al Banaa F.A."/>
            <person name="Reddi K."/>
            <person name="Freise A.C."/>
            <person name="Furlong K.P."/>
            <person name="Rudner A.D."/>
            <person name="Beyer A.R."/>
            <person name="Chong R.A."/>
            <person name="Edgington N.P."/>
            <person name="Garcia Costas A.M."/>
            <person name="Gibb B.P."/>
            <person name="Klyczek K.K."/>
            <person name="Swerdlow S.J."/>
            <person name="Garlena R.A."/>
            <person name="Russell D.A."/>
            <person name="Jacobs-Sera D."/>
            <person name="Hatfull G.F."/>
        </authorList>
    </citation>
    <scope>NUCLEOTIDE SEQUENCE</scope>
</reference>
<gene>
    <name evidence="1" type="primary">20</name>
    <name evidence="1" type="ORF">SEA_VROOMVROOM_20</name>
</gene>
<proteinExistence type="predicted"/>
<organism evidence="1 2">
    <name type="scientific">Arthrobacter phage VroomVroom</name>
    <dbReference type="NCBI Taxonomy" id="3049371"/>
    <lineage>
        <taxon>Viruses</taxon>
        <taxon>Duplodnaviria</taxon>
        <taxon>Heunggongvirae</taxon>
        <taxon>Uroviricota</taxon>
        <taxon>Caudoviricetes</taxon>
        <taxon>Casidaviridae</taxon>
        <taxon>Hilgardvirus</taxon>
        <taxon>Hilgardvirus vroomvroom</taxon>
    </lineage>
</organism>
<keyword evidence="2" id="KW-1185">Reference proteome</keyword>